<dbReference type="GeneTree" id="ENSGT00940000177114"/>
<organism evidence="2 3">
    <name type="scientific">Electrophorus electricus</name>
    <name type="common">Electric eel</name>
    <name type="synonym">Gymnotus electricus</name>
    <dbReference type="NCBI Taxonomy" id="8005"/>
    <lineage>
        <taxon>Eukaryota</taxon>
        <taxon>Metazoa</taxon>
        <taxon>Chordata</taxon>
        <taxon>Craniata</taxon>
        <taxon>Vertebrata</taxon>
        <taxon>Euteleostomi</taxon>
        <taxon>Actinopterygii</taxon>
        <taxon>Neopterygii</taxon>
        <taxon>Teleostei</taxon>
        <taxon>Ostariophysi</taxon>
        <taxon>Gymnotiformes</taxon>
        <taxon>Gymnotoidei</taxon>
        <taxon>Gymnotidae</taxon>
        <taxon>Electrophorus</taxon>
    </lineage>
</organism>
<reference evidence="3" key="2">
    <citation type="journal article" date="2017" name="Sci. Adv.">
        <title>A tail of two voltages: Proteomic comparison of the three electric organs of the electric eel.</title>
        <authorList>
            <person name="Traeger L.L."/>
            <person name="Sabat G."/>
            <person name="Barrett-Wilt G.A."/>
            <person name="Wells G.B."/>
            <person name="Sussman M.R."/>
        </authorList>
    </citation>
    <scope>NUCLEOTIDE SEQUENCE [LARGE SCALE GENOMIC DNA]</scope>
</reference>
<feature type="transmembrane region" description="Helical" evidence="1">
    <location>
        <begin position="84"/>
        <end position="104"/>
    </location>
</feature>
<dbReference type="AlphaFoldDB" id="A0A4W4EJF6"/>
<sequence>MGSRQLKRDIKALLGEYIGQKLRENGFDPKGKGTFSLLDDLAHYDLAASVALWWLEKYNGNSPFQSELLGIGPAQYPNHLEREAMILSSFAGMLLVSFSINLYLSSIIHPFSLSYHPFAMLSSFKAIDHSRKHSMWCFL</sequence>
<name>A0A4W4EJF6_ELEEL</name>
<keyword evidence="1" id="KW-1133">Transmembrane helix</keyword>
<proteinExistence type="predicted"/>
<reference evidence="2" key="3">
    <citation type="submission" date="2020-05" db="EMBL/GenBank/DDBJ databases">
        <title>Electrophorus electricus (electric eel) genome, fEleEle1, primary haplotype.</title>
        <authorList>
            <person name="Myers G."/>
            <person name="Meyer A."/>
            <person name="Fedrigo O."/>
            <person name="Formenti G."/>
            <person name="Rhie A."/>
            <person name="Tracey A."/>
            <person name="Sims Y."/>
            <person name="Jarvis E.D."/>
        </authorList>
    </citation>
    <scope>NUCLEOTIDE SEQUENCE [LARGE SCALE GENOMIC DNA]</scope>
</reference>
<dbReference type="PANTHER" id="PTHR36296">
    <property type="entry name" value="GAMMA-CRYSTALLIN A"/>
    <property type="match status" value="1"/>
</dbReference>
<keyword evidence="3" id="KW-1185">Reference proteome</keyword>
<dbReference type="OMA" id="LDDMVHY"/>
<dbReference type="Proteomes" id="UP000314983">
    <property type="component" value="Chromosome 2"/>
</dbReference>
<reference evidence="2" key="5">
    <citation type="submission" date="2025-09" db="UniProtKB">
        <authorList>
            <consortium name="Ensembl"/>
        </authorList>
    </citation>
    <scope>IDENTIFICATION</scope>
</reference>
<evidence type="ECO:0000313" key="2">
    <source>
        <dbReference type="Ensembl" id="ENSEEEP00000011166.2"/>
    </source>
</evidence>
<accession>A0A4W4EJF6</accession>
<reference evidence="2" key="4">
    <citation type="submission" date="2025-08" db="UniProtKB">
        <authorList>
            <consortium name="Ensembl"/>
        </authorList>
    </citation>
    <scope>IDENTIFICATION</scope>
</reference>
<evidence type="ECO:0000256" key="1">
    <source>
        <dbReference type="SAM" id="Phobius"/>
    </source>
</evidence>
<dbReference type="Ensembl" id="ENSEEET00000011295.2">
    <property type="protein sequence ID" value="ENSEEEP00000011166.2"/>
    <property type="gene ID" value="ENSEEEG00000005664.2"/>
</dbReference>
<keyword evidence="1" id="KW-0812">Transmembrane</keyword>
<dbReference type="PANTHER" id="PTHR36296:SF1">
    <property type="entry name" value="CHROMOSOME 2 OPEN READING FRAME 80"/>
    <property type="match status" value="1"/>
</dbReference>
<protein>
    <submittedName>
        <fullName evidence="2">Uncharacterized protein</fullName>
    </submittedName>
</protein>
<reference evidence="3" key="1">
    <citation type="journal article" date="2014" name="Science">
        <title>Nonhuman genetics. Genomic basis for the convergent evolution of electric organs.</title>
        <authorList>
            <person name="Gallant J.R."/>
            <person name="Traeger L.L."/>
            <person name="Volkening J.D."/>
            <person name="Moffett H."/>
            <person name="Chen P.H."/>
            <person name="Novina C.D."/>
            <person name="Phillips G.N.Jr."/>
            <person name="Anand R."/>
            <person name="Wells G.B."/>
            <person name="Pinch M."/>
            <person name="Guth R."/>
            <person name="Unguez G.A."/>
            <person name="Albert J.S."/>
            <person name="Zakon H.H."/>
            <person name="Samanta M.P."/>
            <person name="Sussman M.R."/>
        </authorList>
    </citation>
    <scope>NUCLEOTIDE SEQUENCE [LARGE SCALE GENOMIC DNA]</scope>
</reference>
<dbReference type="InterPro" id="IPR038776">
    <property type="entry name" value="C2orf80"/>
</dbReference>
<dbReference type="Pfam" id="PF17718">
    <property type="entry name" value="DUF5563"/>
    <property type="match status" value="1"/>
</dbReference>
<dbReference type="STRING" id="8005.ENSEEEP00000011166"/>
<keyword evidence="1" id="KW-0472">Membrane</keyword>
<evidence type="ECO:0000313" key="3">
    <source>
        <dbReference type="Proteomes" id="UP000314983"/>
    </source>
</evidence>